<feature type="domain" description="YjeF C-terminal" evidence="20">
    <location>
        <begin position="229"/>
        <end position="501"/>
    </location>
</feature>
<evidence type="ECO:0000256" key="2">
    <source>
        <dbReference type="ARBA" id="ARBA00000909"/>
    </source>
</evidence>
<dbReference type="OrthoDB" id="9806925at2"/>
<comment type="catalytic activity">
    <reaction evidence="2 18 19">
        <text>(6R)-NADPHX = (6S)-NADPHX</text>
        <dbReference type="Rhea" id="RHEA:32227"/>
        <dbReference type="ChEBI" id="CHEBI:64076"/>
        <dbReference type="ChEBI" id="CHEBI:64077"/>
        <dbReference type="EC" id="5.1.99.6"/>
    </reaction>
</comment>
<comment type="function">
    <text evidence="18">Catalyzes the epimerization of the S- and R-forms of NAD(P)HX, a damaged form of NAD(P)H that is a result of enzymatic or heat-dependent hydration. This is a prerequisite for the S-specific NAD(P)H-hydrate dehydratase to allow the repair of both epimers of NAD(P)HX.</text>
</comment>
<evidence type="ECO:0000256" key="10">
    <source>
        <dbReference type="ARBA" id="ARBA00023027"/>
    </source>
</evidence>
<dbReference type="GO" id="GO:0046496">
    <property type="term" value="P:nicotinamide nucleotide metabolic process"/>
    <property type="evidence" value="ECO:0007669"/>
    <property type="project" value="UniProtKB-UniRule"/>
</dbReference>
<dbReference type="InterPro" id="IPR004443">
    <property type="entry name" value="YjeF_N_dom"/>
</dbReference>
<dbReference type="AlphaFoldDB" id="A0A1K1PFI1"/>
<sequence>MNIFSQEQIREADRLTILNQNISGNALMERAGDRVFEWLDHRLQGNPVQIHIFCGIGNNGGDGLVVARKLLESGYHVKAYVVDFGSKRSPDFLLNLDRIKSMKHWPEHFNGDSGEVLPVIWPKDVVVDAIFGIGLNRPPSDWVAQIIRHINAAGAFVLSIDIPSGIFMEKATTKGSAVVQATHTLTFQIPKLIFFLPETGSFTTSWEVLDIGLDRDFLQQTEPEAILVGKSEALSLYRPRTRFSHKGTYGHALVIGGSYGKAGAARLASEACLVAGAGLVTAYIPQCAYQVLQTSLPEIMVLTDTNETHISEISFDIKPQAIGIGIGMGKHPATVDAFRAFLRNTDIPLVIDADALNILSENKELLKDIPQNAVLTPHPKELERLIGPWDNDREKLDKARTFSKTHGVVLVIKDAHTMVLHDDKLYVNSTGNPGMATGGSGDVLTGIITGLIGQGYPSLHAAVLGVYLHGKAGDLAAVRTGYEALRAGSIITALGDAFLDLFARPEVQQETAQENSK</sequence>
<feature type="binding site" evidence="17">
    <location>
        <position position="264"/>
    </location>
    <ligand>
        <name>(6S)-NADPHX</name>
        <dbReference type="ChEBI" id="CHEBI:64076"/>
    </ligand>
</feature>
<gene>
    <name evidence="18" type="primary">nnrE</name>
    <name evidence="17" type="synonym">nnrD</name>
    <name evidence="22" type="ORF">SAMN02927921_01735</name>
</gene>
<evidence type="ECO:0000256" key="15">
    <source>
        <dbReference type="ARBA" id="ARBA00048238"/>
    </source>
</evidence>
<comment type="cofactor">
    <cofactor evidence="18 19">
        <name>K(+)</name>
        <dbReference type="ChEBI" id="CHEBI:29103"/>
    </cofactor>
    <text evidence="18 19">Binds 1 potassium ion per subunit.</text>
</comment>
<evidence type="ECO:0000256" key="13">
    <source>
        <dbReference type="ARBA" id="ARBA00023268"/>
    </source>
</evidence>
<protein>
    <recommendedName>
        <fullName evidence="19">Bifunctional NAD(P)H-hydrate repair enzyme</fullName>
    </recommendedName>
    <alternativeName>
        <fullName evidence="19">Nicotinamide nucleotide repair protein</fullName>
    </alternativeName>
    <domain>
        <recommendedName>
            <fullName evidence="19">ADP-dependent (S)-NAD(P)H-hydrate dehydratase</fullName>
            <ecNumber evidence="19">4.2.1.136</ecNumber>
        </recommendedName>
        <alternativeName>
            <fullName evidence="19">ADP-dependent NAD(P)HX dehydratase</fullName>
        </alternativeName>
    </domain>
    <domain>
        <recommendedName>
            <fullName evidence="19">NAD(P)H-hydrate epimerase</fullName>
            <ecNumber evidence="19">5.1.99.6</ecNumber>
        </recommendedName>
    </domain>
</protein>
<comment type="similarity">
    <text evidence="4 19">In the C-terminal section; belongs to the NnrD/CARKD family.</text>
</comment>
<dbReference type="PROSITE" id="PS51385">
    <property type="entry name" value="YJEF_N"/>
    <property type="match status" value="1"/>
</dbReference>
<feature type="binding site" evidence="17">
    <location>
        <position position="441"/>
    </location>
    <ligand>
        <name>AMP</name>
        <dbReference type="ChEBI" id="CHEBI:456215"/>
    </ligand>
</feature>
<dbReference type="GO" id="GO:0005524">
    <property type="term" value="F:ATP binding"/>
    <property type="evidence" value="ECO:0007669"/>
    <property type="project" value="UniProtKB-UniRule"/>
</dbReference>
<dbReference type="InterPro" id="IPR036652">
    <property type="entry name" value="YjeF_N_dom_sf"/>
</dbReference>
<evidence type="ECO:0000256" key="9">
    <source>
        <dbReference type="ARBA" id="ARBA00022958"/>
    </source>
</evidence>
<feature type="binding site" evidence="17">
    <location>
        <position position="442"/>
    </location>
    <ligand>
        <name>(6S)-NADPHX</name>
        <dbReference type="ChEBI" id="CHEBI:64076"/>
    </ligand>
</feature>
<dbReference type="GO" id="GO:0046872">
    <property type="term" value="F:metal ion binding"/>
    <property type="evidence" value="ECO:0007669"/>
    <property type="project" value="UniProtKB-UniRule"/>
</dbReference>
<evidence type="ECO:0000313" key="22">
    <source>
        <dbReference type="EMBL" id="SFW46213.1"/>
    </source>
</evidence>
<evidence type="ECO:0000256" key="14">
    <source>
        <dbReference type="ARBA" id="ARBA00025153"/>
    </source>
</evidence>
<keyword evidence="9 18" id="KW-0630">Potassium</keyword>
<comment type="similarity">
    <text evidence="3 19">In the N-terminal section; belongs to the NnrE/AIBP family.</text>
</comment>
<keyword evidence="23" id="KW-1185">Reference proteome</keyword>
<dbReference type="InterPro" id="IPR030677">
    <property type="entry name" value="Nnr"/>
</dbReference>
<comment type="catalytic activity">
    <reaction evidence="16 17 19">
        <text>(6S)-NADPHX + ADP = AMP + phosphate + NADPH + H(+)</text>
        <dbReference type="Rhea" id="RHEA:32235"/>
        <dbReference type="ChEBI" id="CHEBI:15378"/>
        <dbReference type="ChEBI" id="CHEBI:43474"/>
        <dbReference type="ChEBI" id="CHEBI:57783"/>
        <dbReference type="ChEBI" id="CHEBI:64076"/>
        <dbReference type="ChEBI" id="CHEBI:456215"/>
        <dbReference type="ChEBI" id="CHEBI:456216"/>
        <dbReference type="EC" id="4.2.1.136"/>
    </reaction>
</comment>
<dbReference type="PROSITE" id="PS51383">
    <property type="entry name" value="YJEF_C_3"/>
    <property type="match status" value="1"/>
</dbReference>
<dbReference type="Proteomes" id="UP000182248">
    <property type="component" value="Unassembled WGS sequence"/>
</dbReference>
<keyword evidence="22" id="KW-0418">Kinase</keyword>
<comment type="subunit">
    <text evidence="17">Homotetramer.</text>
</comment>
<evidence type="ECO:0000256" key="19">
    <source>
        <dbReference type="PIRNR" id="PIRNR017184"/>
    </source>
</evidence>
<comment type="catalytic activity">
    <reaction evidence="15 17 19">
        <text>(6S)-NADHX + ADP = AMP + phosphate + NADH + H(+)</text>
        <dbReference type="Rhea" id="RHEA:32223"/>
        <dbReference type="ChEBI" id="CHEBI:15378"/>
        <dbReference type="ChEBI" id="CHEBI:43474"/>
        <dbReference type="ChEBI" id="CHEBI:57945"/>
        <dbReference type="ChEBI" id="CHEBI:64074"/>
        <dbReference type="ChEBI" id="CHEBI:456215"/>
        <dbReference type="ChEBI" id="CHEBI:456216"/>
        <dbReference type="EC" id="4.2.1.136"/>
    </reaction>
</comment>
<evidence type="ECO:0000256" key="12">
    <source>
        <dbReference type="ARBA" id="ARBA00023239"/>
    </source>
</evidence>
<dbReference type="PANTHER" id="PTHR12592:SF0">
    <property type="entry name" value="ATP-DEPENDENT (S)-NAD(P)H-HYDRATE DEHYDRATASE"/>
    <property type="match status" value="1"/>
</dbReference>
<comment type="caution">
    <text evidence="18">Lacks conserved residue(s) required for the propagation of feature annotation.</text>
</comment>
<dbReference type="GO" id="GO:0052856">
    <property type="term" value="F:NAD(P)HX epimerase activity"/>
    <property type="evidence" value="ECO:0007669"/>
    <property type="project" value="UniProtKB-UniRule"/>
</dbReference>
<evidence type="ECO:0000256" key="5">
    <source>
        <dbReference type="ARBA" id="ARBA00022723"/>
    </source>
</evidence>
<evidence type="ECO:0000256" key="11">
    <source>
        <dbReference type="ARBA" id="ARBA00023235"/>
    </source>
</evidence>
<keyword evidence="22" id="KW-0808">Transferase</keyword>
<dbReference type="PIRSF" id="PIRSF017184">
    <property type="entry name" value="Nnr"/>
    <property type="match status" value="1"/>
</dbReference>
<comment type="similarity">
    <text evidence="18">Belongs to the NnrE/AIBP family.</text>
</comment>
<name>A0A1K1PFI1_9FLAO</name>
<dbReference type="Pfam" id="PF01256">
    <property type="entry name" value="Carb_kinase"/>
    <property type="match status" value="1"/>
</dbReference>
<dbReference type="GO" id="GO:0052855">
    <property type="term" value="F:ADP-dependent NAD(P)H-hydrate dehydratase activity"/>
    <property type="evidence" value="ECO:0007669"/>
    <property type="project" value="UniProtKB-UniRule"/>
</dbReference>
<evidence type="ECO:0000256" key="3">
    <source>
        <dbReference type="ARBA" id="ARBA00006001"/>
    </source>
</evidence>
<dbReference type="EMBL" id="FPJE01000008">
    <property type="protein sequence ID" value="SFW46213.1"/>
    <property type="molecule type" value="Genomic_DNA"/>
</dbReference>
<dbReference type="Gene3D" id="3.40.50.10260">
    <property type="entry name" value="YjeF N-terminal domain"/>
    <property type="match status" value="1"/>
</dbReference>
<accession>A0A1K1PFI1</accession>
<comment type="similarity">
    <text evidence="17">Belongs to the NnrD/CARKD family.</text>
</comment>
<keyword evidence="12 17" id="KW-0456">Lyase</keyword>
<organism evidence="22 23">
    <name type="scientific">Sinomicrobium oceani</name>
    <dbReference type="NCBI Taxonomy" id="1150368"/>
    <lineage>
        <taxon>Bacteria</taxon>
        <taxon>Pseudomonadati</taxon>
        <taxon>Bacteroidota</taxon>
        <taxon>Flavobacteriia</taxon>
        <taxon>Flavobacteriales</taxon>
        <taxon>Flavobacteriaceae</taxon>
        <taxon>Sinomicrobium</taxon>
    </lineage>
</organism>
<feature type="domain" description="YjeF N-terminal" evidence="21">
    <location>
        <begin position="9"/>
        <end position="219"/>
    </location>
</feature>
<keyword evidence="5 18" id="KW-0479">Metal-binding</keyword>
<feature type="binding site" evidence="18">
    <location>
        <begin position="132"/>
        <end position="138"/>
    </location>
    <ligand>
        <name>(6S)-NADPHX</name>
        <dbReference type="ChEBI" id="CHEBI:64076"/>
    </ligand>
</feature>
<dbReference type="NCBIfam" id="TIGR00196">
    <property type="entry name" value="yjeF_cterm"/>
    <property type="match status" value="1"/>
</dbReference>
<feature type="binding site" evidence="18">
    <location>
        <position position="164"/>
    </location>
    <ligand>
        <name>K(+)</name>
        <dbReference type="ChEBI" id="CHEBI:29103"/>
    </ligand>
</feature>
<evidence type="ECO:0000256" key="18">
    <source>
        <dbReference type="HAMAP-Rule" id="MF_01966"/>
    </source>
</evidence>
<dbReference type="EC" id="5.1.99.6" evidence="19"/>
<evidence type="ECO:0000256" key="6">
    <source>
        <dbReference type="ARBA" id="ARBA00022741"/>
    </source>
</evidence>
<feature type="binding site" evidence="18">
    <location>
        <begin position="58"/>
        <end position="62"/>
    </location>
    <ligand>
        <name>(6S)-NADPHX</name>
        <dbReference type="ChEBI" id="CHEBI:64076"/>
    </ligand>
</feature>
<dbReference type="InterPro" id="IPR029056">
    <property type="entry name" value="Ribokinase-like"/>
</dbReference>
<dbReference type="GO" id="GO:0110051">
    <property type="term" value="P:metabolite repair"/>
    <property type="evidence" value="ECO:0007669"/>
    <property type="project" value="TreeGrafter"/>
</dbReference>
<evidence type="ECO:0000259" key="21">
    <source>
        <dbReference type="PROSITE" id="PS51385"/>
    </source>
</evidence>
<dbReference type="STRING" id="1150368.SAMN02927921_01735"/>
<feature type="binding site" evidence="17">
    <location>
        <position position="327"/>
    </location>
    <ligand>
        <name>(6S)-NADPHX</name>
        <dbReference type="ChEBI" id="CHEBI:64076"/>
    </ligand>
</feature>
<dbReference type="RefSeq" id="WP_072316972.1">
    <property type="nucleotide sequence ID" value="NZ_FPJE01000008.1"/>
</dbReference>
<dbReference type="SUPFAM" id="SSF53613">
    <property type="entry name" value="Ribokinase-like"/>
    <property type="match status" value="1"/>
</dbReference>
<comment type="catalytic activity">
    <reaction evidence="1 18 19">
        <text>(6R)-NADHX = (6S)-NADHX</text>
        <dbReference type="Rhea" id="RHEA:32215"/>
        <dbReference type="ChEBI" id="CHEBI:64074"/>
        <dbReference type="ChEBI" id="CHEBI:64075"/>
        <dbReference type="EC" id="5.1.99.6"/>
    </reaction>
</comment>
<evidence type="ECO:0000313" key="23">
    <source>
        <dbReference type="Proteomes" id="UP000182248"/>
    </source>
</evidence>
<evidence type="ECO:0000256" key="8">
    <source>
        <dbReference type="ARBA" id="ARBA00022857"/>
    </source>
</evidence>
<dbReference type="Gene3D" id="3.40.1190.20">
    <property type="match status" value="1"/>
</dbReference>
<evidence type="ECO:0000256" key="1">
    <source>
        <dbReference type="ARBA" id="ARBA00000013"/>
    </source>
</evidence>
<keyword evidence="11 18" id="KW-0413">Isomerase</keyword>
<evidence type="ECO:0000256" key="4">
    <source>
        <dbReference type="ARBA" id="ARBA00009524"/>
    </source>
</evidence>
<evidence type="ECO:0000256" key="7">
    <source>
        <dbReference type="ARBA" id="ARBA00022840"/>
    </source>
</evidence>
<dbReference type="EC" id="4.2.1.136" evidence="19"/>
<dbReference type="SUPFAM" id="SSF64153">
    <property type="entry name" value="YjeF N-terminal domain-like"/>
    <property type="match status" value="1"/>
</dbReference>
<proteinExistence type="inferred from homology"/>
<feature type="binding site" evidence="18">
    <location>
        <position position="128"/>
    </location>
    <ligand>
        <name>K(+)</name>
        <dbReference type="ChEBI" id="CHEBI:29103"/>
    </ligand>
</feature>
<keyword evidence="6 17" id="KW-0547">Nucleotide-binding</keyword>
<feature type="binding site" evidence="18">
    <location>
        <position position="161"/>
    </location>
    <ligand>
        <name>(6S)-NADPHX</name>
        <dbReference type="ChEBI" id="CHEBI:64076"/>
    </ligand>
</feature>
<dbReference type="HAMAP" id="MF_01965">
    <property type="entry name" value="NADHX_dehydratase"/>
    <property type="match status" value="1"/>
</dbReference>
<dbReference type="CDD" id="cd01171">
    <property type="entry name" value="YXKO-related"/>
    <property type="match status" value="1"/>
</dbReference>
<dbReference type="NCBIfam" id="TIGR00197">
    <property type="entry name" value="yjeF_nterm"/>
    <property type="match status" value="1"/>
</dbReference>
<keyword evidence="7 17" id="KW-0067">ATP-binding</keyword>
<keyword evidence="13" id="KW-0511">Multifunctional enzyme</keyword>
<comment type="function">
    <text evidence="14 19">Bifunctional enzyme that catalyzes the epimerization of the S- and R-forms of NAD(P)HX and the dehydration of the S-form of NAD(P)HX at the expense of ADP, which is converted to AMP. This allows the repair of both epimers of NAD(P)HX, a damaged form of NAD(P)H that is a result of enzymatic or heat-dependent hydration.</text>
</comment>
<keyword evidence="8 17" id="KW-0521">NADP</keyword>
<comment type="function">
    <text evidence="17">Catalyzes the dehydration of the S-form of NAD(P)HX at the expense of ADP, which is converted to AMP. Together with NAD(P)HX epimerase, which catalyzes the epimerization of the S- and R-forms, the enzyme allows the repair of both epimers of NAD(P)HX, a damaged form of NAD(P)H that is a result of enzymatic or heat-dependent hydration.</text>
</comment>
<dbReference type="GO" id="GO:0016301">
    <property type="term" value="F:kinase activity"/>
    <property type="evidence" value="ECO:0007669"/>
    <property type="project" value="UniProtKB-KW"/>
</dbReference>
<evidence type="ECO:0000256" key="16">
    <source>
        <dbReference type="ARBA" id="ARBA00049209"/>
    </source>
</evidence>
<dbReference type="InterPro" id="IPR017953">
    <property type="entry name" value="Carbohydrate_kinase_pred_CS"/>
</dbReference>
<feature type="binding site" evidence="17">
    <location>
        <begin position="413"/>
        <end position="417"/>
    </location>
    <ligand>
        <name>AMP</name>
        <dbReference type="ChEBI" id="CHEBI:456215"/>
    </ligand>
</feature>
<dbReference type="HAMAP" id="MF_01966">
    <property type="entry name" value="NADHX_epimerase"/>
    <property type="match status" value="1"/>
</dbReference>
<feature type="binding site" evidence="18">
    <location>
        <position position="59"/>
    </location>
    <ligand>
        <name>K(+)</name>
        <dbReference type="ChEBI" id="CHEBI:29103"/>
    </ligand>
</feature>
<keyword evidence="10 17" id="KW-0520">NAD</keyword>
<dbReference type="Pfam" id="PF03853">
    <property type="entry name" value="YjeF_N"/>
    <property type="match status" value="1"/>
</dbReference>
<evidence type="ECO:0000256" key="17">
    <source>
        <dbReference type="HAMAP-Rule" id="MF_01965"/>
    </source>
</evidence>
<dbReference type="InterPro" id="IPR000631">
    <property type="entry name" value="CARKD"/>
</dbReference>
<comment type="cofactor">
    <cofactor evidence="17">
        <name>Mg(2+)</name>
        <dbReference type="ChEBI" id="CHEBI:18420"/>
    </cofactor>
</comment>
<evidence type="ECO:0000259" key="20">
    <source>
        <dbReference type="PROSITE" id="PS51383"/>
    </source>
</evidence>
<dbReference type="PROSITE" id="PS01050">
    <property type="entry name" value="YJEF_C_2"/>
    <property type="match status" value="1"/>
</dbReference>
<reference evidence="22 23" key="1">
    <citation type="submission" date="2016-11" db="EMBL/GenBank/DDBJ databases">
        <authorList>
            <person name="Jaros S."/>
            <person name="Januszkiewicz K."/>
            <person name="Wedrychowicz H."/>
        </authorList>
    </citation>
    <scope>NUCLEOTIDE SEQUENCE [LARGE SCALE GENOMIC DNA]</scope>
    <source>
        <strain evidence="22 23">CGMCC 1.12145</strain>
    </source>
</reference>
<dbReference type="PANTHER" id="PTHR12592">
    <property type="entry name" value="ATP-DEPENDENT (S)-NAD(P)H-HYDRATE DEHYDRATASE FAMILY MEMBER"/>
    <property type="match status" value="1"/>
</dbReference>
<feature type="binding site" evidence="17">
    <location>
        <position position="378"/>
    </location>
    <ligand>
        <name>(6S)-NADPHX</name>
        <dbReference type="ChEBI" id="CHEBI:64076"/>
    </ligand>
</feature>